<reference evidence="1 2" key="1">
    <citation type="journal article" date="2018" name="Nat. Genet.">
        <title>The Rosa genome provides new insights in the design of modern roses.</title>
        <authorList>
            <person name="Bendahmane M."/>
        </authorList>
    </citation>
    <scope>NUCLEOTIDE SEQUENCE [LARGE SCALE GENOMIC DNA]</scope>
    <source>
        <strain evidence="2">cv. Old Blush</strain>
    </source>
</reference>
<dbReference type="AlphaFoldDB" id="A0A2P6P8W5"/>
<comment type="caution">
    <text evidence="1">The sequence shown here is derived from an EMBL/GenBank/DDBJ whole genome shotgun (WGS) entry which is preliminary data.</text>
</comment>
<evidence type="ECO:0000313" key="1">
    <source>
        <dbReference type="EMBL" id="PRQ18365.1"/>
    </source>
</evidence>
<dbReference type="Gramene" id="PRQ18365">
    <property type="protein sequence ID" value="PRQ18365"/>
    <property type="gene ID" value="RchiOBHm_Chr7g0205231"/>
</dbReference>
<dbReference type="EMBL" id="PDCK01000045">
    <property type="protein sequence ID" value="PRQ18365.1"/>
    <property type="molecule type" value="Genomic_DNA"/>
</dbReference>
<evidence type="ECO:0000313" key="2">
    <source>
        <dbReference type="Proteomes" id="UP000238479"/>
    </source>
</evidence>
<keyword evidence="2" id="KW-1185">Reference proteome</keyword>
<name>A0A2P6P8W5_ROSCH</name>
<proteinExistence type="predicted"/>
<dbReference type="Proteomes" id="UP000238479">
    <property type="component" value="Chromosome 7"/>
</dbReference>
<gene>
    <name evidence="1" type="ORF">RchiOBHm_Chr7g0205231</name>
</gene>
<sequence length="102" mass="12091">MFLFFFKLVHVLHLPELLHFRRVGAVLVFVFPFFSQDFFFPSFTKVCDSPLLSSFLSSHFLLLYELMLLFRKSFVRLESHRSCIHVEFDIFATGNCILYGRS</sequence>
<protein>
    <submittedName>
        <fullName evidence="1">Uncharacterized protein</fullName>
    </submittedName>
</protein>
<organism evidence="1 2">
    <name type="scientific">Rosa chinensis</name>
    <name type="common">China rose</name>
    <dbReference type="NCBI Taxonomy" id="74649"/>
    <lineage>
        <taxon>Eukaryota</taxon>
        <taxon>Viridiplantae</taxon>
        <taxon>Streptophyta</taxon>
        <taxon>Embryophyta</taxon>
        <taxon>Tracheophyta</taxon>
        <taxon>Spermatophyta</taxon>
        <taxon>Magnoliopsida</taxon>
        <taxon>eudicotyledons</taxon>
        <taxon>Gunneridae</taxon>
        <taxon>Pentapetalae</taxon>
        <taxon>rosids</taxon>
        <taxon>fabids</taxon>
        <taxon>Rosales</taxon>
        <taxon>Rosaceae</taxon>
        <taxon>Rosoideae</taxon>
        <taxon>Rosoideae incertae sedis</taxon>
        <taxon>Rosa</taxon>
    </lineage>
</organism>
<accession>A0A2P6P8W5</accession>